<evidence type="ECO:0000313" key="2">
    <source>
        <dbReference type="EMBL" id="KAK7001592.1"/>
    </source>
</evidence>
<dbReference type="EMBL" id="JAWWNJ010000082">
    <property type="protein sequence ID" value="KAK7001592.1"/>
    <property type="molecule type" value="Genomic_DNA"/>
</dbReference>
<keyword evidence="3" id="KW-1185">Reference proteome</keyword>
<reference evidence="2 3" key="1">
    <citation type="journal article" date="2024" name="J Genomics">
        <title>Draft genome sequencing and assembly of Favolaschia claudopus CIRM-BRFM 2984 isolated from oak limbs.</title>
        <authorList>
            <person name="Navarro D."/>
            <person name="Drula E."/>
            <person name="Chaduli D."/>
            <person name="Cazenave R."/>
            <person name="Ahrendt S."/>
            <person name="Wang J."/>
            <person name="Lipzen A."/>
            <person name="Daum C."/>
            <person name="Barry K."/>
            <person name="Grigoriev I.V."/>
            <person name="Favel A."/>
            <person name="Rosso M.N."/>
            <person name="Martin F."/>
        </authorList>
    </citation>
    <scope>NUCLEOTIDE SEQUENCE [LARGE SCALE GENOMIC DNA]</scope>
    <source>
        <strain evidence="2 3">CIRM-BRFM 2984</strain>
    </source>
</reference>
<comment type="caution">
    <text evidence="2">The sequence shown here is derived from an EMBL/GenBank/DDBJ whole genome shotgun (WGS) entry which is preliminary data.</text>
</comment>
<sequence>MECCWSHGDLVSYKNDWIPWTSPMHILKSSRKLIPIAASGYQRILNLQGPRCPHSFPDPCNSQMDLHLDKVYDHTGTRANFWRASFHESRFYVIIPPIEKYQLQYITTLEEQKTFEELLAFEYDDDYEPDPSSQQSTSTTPSSSSSQRTMTSPSTSLTTVSSSSTAEWKR</sequence>
<evidence type="ECO:0000256" key="1">
    <source>
        <dbReference type="SAM" id="MobiDB-lite"/>
    </source>
</evidence>
<feature type="compositionally biased region" description="Low complexity" evidence="1">
    <location>
        <begin position="131"/>
        <end position="170"/>
    </location>
</feature>
<name>A0AAW0A5R2_9AGAR</name>
<dbReference type="Proteomes" id="UP001362999">
    <property type="component" value="Unassembled WGS sequence"/>
</dbReference>
<dbReference type="AlphaFoldDB" id="A0AAW0A5R2"/>
<evidence type="ECO:0000313" key="3">
    <source>
        <dbReference type="Proteomes" id="UP001362999"/>
    </source>
</evidence>
<organism evidence="2 3">
    <name type="scientific">Favolaschia claudopus</name>
    <dbReference type="NCBI Taxonomy" id="2862362"/>
    <lineage>
        <taxon>Eukaryota</taxon>
        <taxon>Fungi</taxon>
        <taxon>Dikarya</taxon>
        <taxon>Basidiomycota</taxon>
        <taxon>Agaricomycotina</taxon>
        <taxon>Agaricomycetes</taxon>
        <taxon>Agaricomycetidae</taxon>
        <taxon>Agaricales</taxon>
        <taxon>Marasmiineae</taxon>
        <taxon>Mycenaceae</taxon>
        <taxon>Favolaschia</taxon>
    </lineage>
</organism>
<gene>
    <name evidence="2" type="ORF">R3P38DRAFT_3216394</name>
</gene>
<proteinExistence type="predicted"/>
<feature type="region of interest" description="Disordered" evidence="1">
    <location>
        <begin position="125"/>
        <end position="170"/>
    </location>
</feature>
<protein>
    <submittedName>
        <fullName evidence="2">Uncharacterized protein</fullName>
    </submittedName>
</protein>
<accession>A0AAW0A5R2</accession>